<dbReference type="Proteomes" id="UP000242855">
    <property type="component" value="Chromosome"/>
</dbReference>
<dbReference type="Pfam" id="PF05893">
    <property type="entry name" value="LuxC"/>
    <property type="match status" value="1"/>
</dbReference>
<protein>
    <submittedName>
        <fullName evidence="2">Acyl-CoA reductase</fullName>
    </submittedName>
</protein>
<dbReference type="InterPro" id="IPR008670">
    <property type="entry name" value="CoA_reduct_LuxC"/>
</dbReference>
<keyword evidence="1" id="KW-0521">NADP</keyword>
<dbReference type="RefSeq" id="WP_098029295.1">
    <property type="nucleotide sequence ID" value="NZ_CP022378.1"/>
</dbReference>
<dbReference type="EMBL" id="CP022378">
    <property type="protein sequence ID" value="ATA68732.1"/>
    <property type="molecule type" value="Genomic_DNA"/>
</dbReference>
<proteinExistence type="predicted"/>
<sequence>MNTQKYNSLVTLGKFLAQFASFPYKEDKNMPSGNDFQFEKFKETLKLAEQQNGWFTLENLQFACKSWAEALTEENLKKWLEKYDFSKVTPKKVAIIMAGNIPLVGFHDFLSVLIAGHKAIVKLSSDDKIILPFIANYLQQINPIWKDCFVFTDEKIIYFDAVIATGSDNTARYFEYYFGKKPHIIRKNRNSVAILTGKETEKELFELGKDIFTYFGLGCRSVSKVFVPKGYNFDHIFKAIYPFKDIINGQKYANNYDYNKAVYLMSLFKLRENGFLILKEDTSYASPIATLFYEYYSDLDSLKEQLLNDTEKIQCIVANGFITNEIPFGKTQQPQLWDYADNVDTVKFLTNLQ</sequence>
<evidence type="ECO:0000313" key="2">
    <source>
        <dbReference type="EMBL" id="ATA68732.1"/>
    </source>
</evidence>
<name>A0A250E6Z5_9FLAO</name>
<dbReference type="AlphaFoldDB" id="A0A250E6Z5"/>
<accession>A0A250E6Z5</accession>
<dbReference type="KEGG" id="ccyn:CGC48_08885"/>
<dbReference type="GO" id="GO:0003995">
    <property type="term" value="F:acyl-CoA dehydrogenase activity"/>
    <property type="evidence" value="ECO:0007669"/>
    <property type="project" value="InterPro"/>
</dbReference>
<gene>
    <name evidence="2" type="ORF">CGC48_08885</name>
</gene>
<dbReference type="GO" id="GO:0008218">
    <property type="term" value="P:bioluminescence"/>
    <property type="evidence" value="ECO:0007669"/>
    <property type="project" value="InterPro"/>
</dbReference>
<organism evidence="2 3">
    <name type="scientific">Capnocytophaga cynodegmi</name>
    <dbReference type="NCBI Taxonomy" id="28189"/>
    <lineage>
        <taxon>Bacteria</taxon>
        <taxon>Pseudomonadati</taxon>
        <taxon>Bacteroidota</taxon>
        <taxon>Flavobacteriia</taxon>
        <taxon>Flavobacteriales</taxon>
        <taxon>Flavobacteriaceae</taxon>
        <taxon>Capnocytophaga</taxon>
    </lineage>
</organism>
<reference evidence="2 3" key="1">
    <citation type="journal article" date="2017" name="Genome Announc.">
        <title>Twelve Complete Reference Genomes of Clinical Isolates in the Capnocytophaga Genus.</title>
        <authorList>
            <person name="Villarma A."/>
            <person name="Gulvik C.A."/>
            <person name="Rowe L.A."/>
            <person name="Sheth M."/>
            <person name="Juieng P."/>
            <person name="Nicholson A.C."/>
            <person name="Loparev V.N."/>
            <person name="McQuiston J.R."/>
        </authorList>
    </citation>
    <scope>NUCLEOTIDE SEQUENCE [LARGE SCALE GENOMIC DNA]</scope>
    <source>
        <strain evidence="2 3">G7591</strain>
    </source>
</reference>
<evidence type="ECO:0000313" key="3">
    <source>
        <dbReference type="Proteomes" id="UP000242855"/>
    </source>
</evidence>
<evidence type="ECO:0000256" key="1">
    <source>
        <dbReference type="ARBA" id="ARBA00022857"/>
    </source>
</evidence>
<dbReference type="InterPro" id="IPR016161">
    <property type="entry name" value="Ald_DH/histidinol_DH"/>
</dbReference>
<dbReference type="SUPFAM" id="SSF53720">
    <property type="entry name" value="ALDH-like"/>
    <property type="match status" value="1"/>
</dbReference>
<dbReference type="GeneID" id="96781914"/>